<feature type="compositionally biased region" description="Basic and acidic residues" evidence="1">
    <location>
        <begin position="17"/>
        <end position="30"/>
    </location>
</feature>
<accession>A0A2W1BXU2</accession>
<gene>
    <name evidence="2" type="primary">HaOG204423</name>
    <name evidence="2" type="ORF">B5X24_HaOG204423</name>
</gene>
<keyword evidence="3" id="KW-1185">Reference proteome</keyword>
<dbReference type="AlphaFoldDB" id="A0A2W1BXU2"/>
<feature type="region of interest" description="Disordered" evidence="1">
    <location>
        <begin position="1"/>
        <end position="40"/>
    </location>
</feature>
<sequence>MINVEKQIGGGRAASRAHGESRARREDRSPMEPPAFPHSGLATVRAAPGSDATLVLPLPTGTPPFNYQW</sequence>
<proteinExistence type="predicted"/>
<reference evidence="2 3" key="1">
    <citation type="journal article" date="2017" name="BMC Biol.">
        <title>Genomic innovations, transcriptional plasticity and gene loss underlying the evolution and divergence of two highly polyphagous and invasive Helicoverpa pest species.</title>
        <authorList>
            <person name="Pearce S.L."/>
            <person name="Clarke D.F."/>
            <person name="East P.D."/>
            <person name="Elfekih S."/>
            <person name="Gordon K.H."/>
            <person name="Jermiin L.S."/>
            <person name="McGaughran A."/>
            <person name="Oakeshott J.G."/>
            <person name="Papanikolaou A."/>
            <person name="Perera O.P."/>
            <person name="Rane R.V."/>
            <person name="Richards S."/>
            <person name="Tay W.T."/>
            <person name="Walsh T.K."/>
            <person name="Anderson A."/>
            <person name="Anderson C.J."/>
            <person name="Asgari S."/>
            <person name="Board P.G."/>
            <person name="Bretschneider A."/>
            <person name="Campbell P.M."/>
            <person name="Chertemps T."/>
            <person name="Christeller J.T."/>
            <person name="Coppin C.W."/>
            <person name="Downes S.J."/>
            <person name="Duan G."/>
            <person name="Farnsworth C.A."/>
            <person name="Good R.T."/>
            <person name="Han L.B."/>
            <person name="Han Y.C."/>
            <person name="Hatje K."/>
            <person name="Horne I."/>
            <person name="Huang Y.P."/>
            <person name="Hughes D.S."/>
            <person name="Jacquin-Joly E."/>
            <person name="James W."/>
            <person name="Jhangiani S."/>
            <person name="Kollmar M."/>
            <person name="Kuwar S.S."/>
            <person name="Li S."/>
            <person name="Liu N.Y."/>
            <person name="Maibeche M.T."/>
            <person name="Miller J.R."/>
            <person name="Montagne N."/>
            <person name="Perry T."/>
            <person name="Qu J."/>
            <person name="Song S.V."/>
            <person name="Sutton G.G."/>
            <person name="Vogel H."/>
            <person name="Walenz B.P."/>
            <person name="Xu W."/>
            <person name="Zhang H.J."/>
            <person name="Zou Z."/>
            <person name="Batterham P."/>
            <person name="Edwards O.R."/>
            <person name="Feyereisen R."/>
            <person name="Gibbs R.A."/>
            <person name="Heckel D.G."/>
            <person name="McGrath A."/>
            <person name="Robin C."/>
            <person name="Scherer S.E."/>
            <person name="Worley K.C."/>
            <person name="Wu Y.D."/>
        </authorList>
    </citation>
    <scope>NUCLEOTIDE SEQUENCE [LARGE SCALE GENOMIC DNA]</scope>
    <source>
        <strain evidence="2">Harm_GR_Male_#8</strain>
        <tissue evidence="2">Whole organism</tissue>
    </source>
</reference>
<name>A0A2W1BXU2_HELAM</name>
<organism evidence="2 3">
    <name type="scientific">Helicoverpa armigera</name>
    <name type="common">Cotton bollworm</name>
    <name type="synonym">Heliothis armigera</name>
    <dbReference type="NCBI Taxonomy" id="29058"/>
    <lineage>
        <taxon>Eukaryota</taxon>
        <taxon>Metazoa</taxon>
        <taxon>Ecdysozoa</taxon>
        <taxon>Arthropoda</taxon>
        <taxon>Hexapoda</taxon>
        <taxon>Insecta</taxon>
        <taxon>Pterygota</taxon>
        <taxon>Neoptera</taxon>
        <taxon>Endopterygota</taxon>
        <taxon>Lepidoptera</taxon>
        <taxon>Glossata</taxon>
        <taxon>Ditrysia</taxon>
        <taxon>Noctuoidea</taxon>
        <taxon>Noctuidae</taxon>
        <taxon>Heliothinae</taxon>
        <taxon>Helicoverpa</taxon>
    </lineage>
</organism>
<dbReference type="Proteomes" id="UP000249218">
    <property type="component" value="Unassembled WGS sequence"/>
</dbReference>
<evidence type="ECO:0000256" key="1">
    <source>
        <dbReference type="SAM" id="MobiDB-lite"/>
    </source>
</evidence>
<protein>
    <submittedName>
        <fullName evidence="2">Uncharacterized protein</fullName>
    </submittedName>
</protein>
<evidence type="ECO:0000313" key="3">
    <source>
        <dbReference type="Proteomes" id="UP000249218"/>
    </source>
</evidence>
<dbReference type="EMBL" id="KZ149952">
    <property type="protein sequence ID" value="PZC76583.1"/>
    <property type="molecule type" value="Genomic_DNA"/>
</dbReference>
<evidence type="ECO:0000313" key="2">
    <source>
        <dbReference type="EMBL" id="PZC76583.1"/>
    </source>
</evidence>